<feature type="domain" description="GIY-YIG" evidence="7">
    <location>
        <begin position="15"/>
        <end position="92"/>
    </location>
</feature>
<evidence type="ECO:0000259" key="8">
    <source>
        <dbReference type="PROSITE" id="PS50165"/>
    </source>
</evidence>
<dbReference type="InterPro" id="IPR047296">
    <property type="entry name" value="GIY-YIG_UvrC_Cho"/>
</dbReference>
<dbReference type="KEGG" id="bbgw:UT28_C0001G0178"/>
<dbReference type="SMART" id="SM00465">
    <property type="entry name" value="GIYc"/>
    <property type="match status" value="1"/>
</dbReference>
<dbReference type="SUPFAM" id="SSF82771">
    <property type="entry name" value="GIY-YIG endonuclease"/>
    <property type="match status" value="1"/>
</dbReference>
<dbReference type="InterPro" id="IPR001162">
    <property type="entry name" value="UvrC_RNase_H_dom"/>
</dbReference>
<dbReference type="Pfam" id="PF08459">
    <property type="entry name" value="UvrC_RNaseH_dom"/>
    <property type="match status" value="1"/>
</dbReference>
<keyword evidence="2" id="KW-0227">DNA damage</keyword>
<organism evidence="9 10">
    <name type="scientific">Berkelbacteria bacterium GW2011_GWE1_39_12</name>
    <dbReference type="NCBI Taxonomy" id="1618337"/>
    <lineage>
        <taxon>Bacteria</taxon>
        <taxon>Candidatus Berkelbacteria</taxon>
    </lineage>
</organism>
<dbReference type="PANTHER" id="PTHR30562:SF1">
    <property type="entry name" value="UVRABC SYSTEM PROTEIN C"/>
    <property type="match status" value="1"/>
</dbReference>
<dbReference type="Proteomes" id="UP000035648">
    <property type="component" value="Chromosome"/>
</dbReference>
<evidence type="ECO:0000313" key="10">
    <source>
        <dbReference type="Proteomes" id="UP000035648"/>
    </source>
</evidence>
<dbReference type="GO" id="GO:0006289">
    <property type="term" value="P:nucleotide-excision repair"/>
    <property type="evidence" value="ECO:0007669"/>
    <property type="project" value="InterPro"/>
</dbReference>
<dbReference type="EMBL" id="CP011213">
    <property type="protein sequence ID" value="AKM81989.1"/>
    <property type="molecule type" value="Genomic_DNA"/>
</dbReference>
<keyword evidence="5" id="KW-0234">DNA repair</keyword>
<evidence type="ECO:0000256" key="3">
    <source>
        <dbReference type="ARBA" id="ARBA00022769"/>
    </source>
</evidence>
<evidence type="ECO:0000256" key="2">
    <source>
        <dbReference type="ARBA" id="ARBA00022763"/>
    </source>
</evidence>
<dbReference type="Pfam" id="PF01541">
    <property type="entry name" value="GIY-YIG"/>
    <property type="match status" value="1"/>
</dbReference>
<gene>
    <name evidence="9" type="ORF">UT28_C0001G0178</name>
</gene>
<reference evidence="9 10" key="1">
    <citation type="journal article" date="2015" name="Nature">
        <title>rRNA introns, odd ribosomes, and small enigmatic genomes across a large radiation of phyla.</title>
        <authorList>
            <person name="Brown C.T."/>
            <person name="Hug L.A."/>
            <person name="Thomas B.C."/>
            <person name="Sharon I."/>
            <person name="Castelle C.J."/>
            <person name="Singh A."/>
            <person name="Wilkins M.J."/>
            <person name="Williams K.H."/>
            <person name="Banfield J.F."/>
        </authorList>
    </citation>
    <scope>NUCLEOTIDE SEQUENCE [LARGE SCALE GENOMIC DNA]</scope>
</reference>
<dbReference type="InterPro" id="IPR035901">
    <property type="entry name" value="GIY-YIG_endonuc_sf"/>
</dbReference>
<dbReference type="PANTHER" id="PTHR30562">
    <property type="entry name" value="UVRC/OXIDOREDUCTASE"/>
    <property type="match status" value="1"/>
</dbReference>
<dbReference type="InterPro" id="IPR050066">
    <property type="entry name" value="UvrABC_protein_C"/>
</dbReference>
<dbReference type="CDD" id="cd10434">
    <property type="entry name" value="GIY-YIG_UvrC_Cho"/>
    <property type="match status" value="1"/>
</dbReference>
<evidence type="ECO:0000256" key="1">
    <source>
        <dbReference type="ARBA" id="ARBA00022490"/>
    </source>
</evidence>
<dbReference type="InterPro" id="IPR000305">
    <property type="entry name" value="GIY-YIG_endonuc"/>
</dbReference>
<dbReference type="Gene3D" id="3.30.420.340">
    <property type="entry name" value="UvrC, RNAse H endonuclease domain"/>
    <property type="match status" value="1"/>
</dbReference>
<protein>
    <submittedName>
        <fullName evidence="9">Excinuclease ABC subunit C, excinuclease ABC subunit C</fullName>
    </submittedName>
</protein>
<keyword evidence="4" id="KW-0267">Excision nuclease</keyword>
<feature type="domain" description="UVR" evidence="6">
    <location>
        <begin position="199"/>
        <end position="234"/>
    </location>
</feature>
<evidence type="ECO:0000256" key="5">
    <source>
        <dbReference type="ARBA" id="ARBA00023204"/>
    </source>
</evidence>
<dbReference type="Pfam" id="PF02151">
    <property type="entry name" value="UVR"/>
    <property type="match status" value="1"/>
</dbReference>
<dbReference type="InterPro" id="IPR036876">
    <property type="entry name" value="UVR_dom_sf"/>
</dbReference>
<evidence type="ECO:0000259" key="7">
    <source>
        <dbReference type="PROSITE" id="PS50164"/>
    </source>
</evidence>
<feature type="domain" description="UvrC family homology region profile" evidence="8">
    <location>
        <begin position="202"/>
        <end position="336"/>
    </location>
</feature>
<dbReference type="InterPro" id="IPR038476">
    <property type="entry name" value="UvrC_RNase_H_dom_sf"/>
</dbReference>
<dbReference type="STRING" id="1618337.UT28_C0001G0178"/>
<proteinExistence type="predicted"/>
<dbReference type="Gene3D" id="4.10.860.10">
    <property type="entry name" value="UVR domain"/>
    <property type="match status" value="1"/>
</dbReference>
<evidence type="ECO:0000259" key="6">
    <source>
        <dbReference type="PROSITE" id="PS50151"/>
    </source>
</evidence>
<dbReference type="GO" id="GO:0009380">
    <property type="term" value="C:excinuclease repair complex"/>
    <property type="evidence" value="ECO:0007669"/>
    <property type="project" value="TreeGrafter"/>
</dbReference>
<dbReference type="AlphaFoldDB" id="A0A0G4B2B2"/>
<dbReference type="InterPro" id="IPR001943">
    <property type="entry name" value="UVR_dom"/>
</dbReference>
<dbReference type="FunFam" id="3.40.1440.10:FF:000001">
    <property type="entry name" value="UvrABC system protein C"/>
    <property type="match status" value="1"/>
</dbReference>
<accession>A0A0G4B2B2</accession>
<sequence length="397" mass="46027">MNTLKLIEKIKKFPDEPGVYLMRSADRTILYIGKASSLKRRVISYFQRPQETRIEKMLSQVSVIETRQTESVIEALLLENELIKKYQPKYNIKLKDDKTYLGIFVTKEDWPRVMPARITEKLPDGEFYGPFPSATDVREALQIIRKIFPFRYSCEPNSGKACFEYHMGLCPGVCVGKVEQKEYQKTINKIRLFLKGKKKQIIADLEKEMKISAKKMEFERAAKKRDQIFALKHIQDVALVTAENLEEKPAPKRIEAYDISNISGEFAVGSMVVFSEGLIDKNQYRKFKIKSVRGANDVAMLKEVLNRRLNHEEWPLPELILVDGGRSQVNAFLEVLLERKINIPVVGIAKGKDRKGTELIGAKNLNFDKMYLLRLRDEAHRFAISYYRTLHRKSMKQ</sequence>
<dbReference type="Gene3D" id="3.40.1440.10">
    <property type="entry name" value="GIY-YIG endonuclease"/>
    <property type="match status" value="1"/>
</dbReference>
<dbReference type="SUPFAM" id="SSF46600">
    <property type="entry name" value="C-terminal UvrC-binding domain of UvrB"/>
    <property type="match status" value="1"/>
</dbReference>
<dbReference type="PROSITE" id="PS50151">
    <property type="entry name" value="UVR"/>
    <property type="match status" value="1"/>
</dbReference>
<keyword evidence="1" id="KW-0963">Cytoplasm</keyword>
<keyword evidence="3" id="KW-0228">DNA excision</keyword>
<evidence type="ECO:0000256" key="4">
    <source>
        <dbReference type="ARBA" id="ARBA00022881"/>
    </source>
</evidence>
<dbReference type="PROSITE" id="PS50165">
    <property type="entry name" value="UVRC"/>
    <property type="match status" value="1"/>
</dbReference>
<dbReference type="PATRIC" id="fig|1618337.4.peg.175"/>
<evidence type="ECO:0000313" key="9">
    <source>
        <dbReference type="EMBL" id="AKM81989.1"/>
    </source>
</evidence>
<dbReference type="GO" id="GO:0009381">
    <property type="term" value="F:excinuclease ABC activity"/>
    <property type="evidence" value="ECO:0007669"/>
    <property type="project" value="InterPro"/>
</dbReference>
<name>A0A0G4B2B2_9BACT</name>
<dbReference type="PROSITE" id="PS50164">
    <property type="entry name" value="GIY_YIG"/>
    <property type="match status" value="1"/>
</dbReference>